<evidence type="ECO:0000313" key="3">
    <source>
        <dbReference type="EMBL" id="MBR7629686.1"/>
    </source>
</evidence>
<keyword evidence="4" id="KW-1185">Reference proteome</keyword>
<keyword evidence="2" id="KW-0732">Signal</keyword>
<organism evidence="3 4">
    <name type="scientific">Aeromonas popoffii</name>
    <dbReference type="NCBI Taxonomy" id="70856"/>
    <lineage>
        <taxon>Bacteria</taxon>
        <taxon>Pseudomonadati</taxon>
        <taxon>Pseudomonadota</taxon>
        <taxon>Gammaproteobacteria</taxon>
        <taxon>Aeromonadales</taxon>
        <taxon>Aeromonadaceae</taxon>
        <taxon>Aeromonas</taxon>
    </lineage>
</organism>
<gene>
    <name evidence="3" type="ORF">KAT72_11785</name>
</gene>
<accession>A0ABS5GRB1</accession>
<reference evidence="3 4" key="1">
    <citation type="submission" date="2021-04" db="EMBL/GenBank/DDBJ databases">
        <title>Draft Genome of Aeromonas popoffii ID682, isolated from a natural water source in Idaho.</title>
        <authorList>
            <person name="Testerman T."/>
            <person name="Graf J."/>
        </authorList>
    </citation>
    <scope>NUCLEOTIDE SEQUENCE [LARGE SCALE GENOMIC DNA]</scope>
    <source>
        <strain evidence="3 4">ID682</strain>
    </source>
</reference>
<proteinExistence type="predicted"/>
<dbReference type="Proteomes" id="UP000675653">
    <property type="component" value="Unassembled WGS sequence"/>
</dbReference>
<feature type="compositionally biased region" description="Basic and acidic residues" evidence="1">
    <location>
        <begin position="46"/>
        <end position="62"/>
    </location>
</feature>
<dbReference type="EMBL" id="JAGRZL010000031">
    <property type="protein sequence ID" value="MBR7629686.1"/>
    <property type="molecule type" value="Genomic_DNA"/>
</dbReference>
<protein>
    <submittedName>
        <fullName evidence="3">Uncharacterized protein</fullName>
    </submittedName>
</protein>
<evidence type="ECO:0000313" key="4">
    <source>
        <dbReference type="Proteomes" id="UP000675653"/>
    </source>
</evidence>
<name>A0ABS5GRB1_9GAMM</name>
<feature type="signal peptide" evidence="2">
    <location>
        <begin position="1"/>
        <end position="19"/>
    </location>
</feature>
<evidence type="ECO:0000256" key="1">
    <source>
        <dbReference type="SAM" id="MobiDB-lite"/>
    </source>
</evidence>
<sequence length="68" mass="7049">MRTLTRLSLGPLAVNAAHAAPGDIPKQPGRSGFLPCGYKSNLHAGEGSKSHIHDLGAADSESRPPYNG</sequence>
<feature type="chain" id="PRO_5046150232" evidence="2">
    <location>
        <begin position="20"/>
        <end position="68"/>
    </location>
</feature>
<dbReference type="RefSeq" id="WP_212513688.1">
    <property type="nucleotide sequence ID" value="NZ_CAWQDX010000054.1"/>
</dbReference>
<evidence type="ECO:0000256" key="2">
    <source>
        <dbReference type="SAM" id="SignalP"/>
    </source>
</evidence>
<feature type="region of interest" description="Disordered" evidence="1">
    <location>
        <begin position="44"/>
        <end position="68"/>
    </location>
</feature>
<comment type="caution">
    <text evidence="3">The sequence shown here is derived from an EMBL/GenBank/DDBJ whole genome shotgun (WGS) entry which is preliminary data.</text>
</comment>